<name>A0A1Q4NZ86_SERMA</name>
<feature type="domain" description="EVE" evidence="2">
    <location>
        <begin position="2"/>
        <end position="133"/>
    </location>
</feature>
<dbReference type="NCBIfam" id="NF002616">
    <property type="entry name" value="PRK02268.1-2"/>
    <property type="match status" value="1"/>
</dbReference>
<comment type="similarity">
    <text evidence="1">Belongs to the UPF0310 family.</text>
</comment>
<dbReference type="InterPro" id="IPR022996">
    <property type="entry name" value="UPF0310"/>
</dbReference>
<evidence type="ECO:0000256" key="1">
    <source>
        <dbReference type="HAMAP-Rule" id="MF_00771"/>
    </source>
</evidence>
<dbReference type="OrthoDB" id="9793567at2"/>
<dbReference type="InterPro" id="IPR015947">
    <property type="entry name" value="PUA-like_sf"/>
</dbReference>
<reference evidence="3 4" key="1">
    <citation type="submission" date="2016-09" db="EMBL/GenBank/DDBJ databases">
        <title>Serratia marcescens MSU-97 and epiphytic antimycotic-producing bacteria.</title>
        <authorList>
            <person name="Matilla M.A."/>
        </authorList>
    </citation>
    <scope>NUCLEOTIDE SEQUENCE [LARGE SCALE GENOMIC DNA]</scope>
    <source>
        <strain evidence="3 4">MSU-97</strain>
    </source>
</reference>
<dbReference type="CDD" id="cd21132">
    <property type="entry name" value="EVE-like"/>
    <property type="match status" value="1"/>
</dbReference>
<proteinExistence type="inferred from homology"/>
<comment type="caution">
    <text evidence="3">The sequence shown here is derived from an EMBL/GenBank/DDBJ whole genome shotgun (WGS) entry which is preliminary data.</text>
</comment>
<dbReference type="InterPro" id="IPR002740">
    <property type="entry name" value="EVE_domain"/>
</dbReference>
<evidence type="ECO:0000313" key="4">
    <source>
        <dbReference type="Proteomes" id="UP000185770"/>
    </source>
</evidence>
<dbReference type="EMBL" id="MJAO01000012">
    <property type="protein sequence ID" value="OKB66193.1"/>
    <property type="molecule type" value="Genomic_DNA"/>
</dbReference>
<gene>
    <name evidence="3" type="ORF">BHU62_13200</name>
</gene>
<sequence length="141" mass="15773">MNHWLAVASADHVATGVEGGFMQVCHGKKGPLNKIKPGDGVVYYSPSSSYGKRDGLMAFTAAGFVDEGEPYQYDMGEGFIPFRRDVRWVHHKTLPIAPFLRELDFTSLQSNWGYQLRFGILSITEKDFRFILQHMGENGAG</sequence>
<dbReference type="Gene3D" id="3.10.590.10">
    <property type="entry name" value="ph1033 like domains"/>
    <property type="match status" value="1"/>
</dbReference>
<dbReference type="HAMAP" id="MF_00771">
    <property type="entry name" value="UPF0310"/>
    <property type="match status" value="1"/>
</dbReference>
<dbReference type="AlphaFoldDB" id="A0A1Q4NZ86"/>
<organism evidence="3 4">
    <name type="scientific">Serratia marcescens</name>
    <dbReference type="NCBI Taxonomy" id="615"/>
    <lineage>
        <taxon>Bacteria</taxon>
        <taxon>Pseudomonadati</taxon>
        <taxon>Pseudomonadota</taxon>
        <taxon>Gammaproteobacteria</taxon>
        <taxon>Enterobacterales</taxon>
        <taxon>Yersiniaceae</taxon>
        <taxon>Serratia</taxon>
    </lineage>
</organism>
<evidence type="ECO:0000313" key="3">
    <source>
        <dbReference type="EMBL" id="OKB66193.1"/>
    </source>
</evidence>
<dbReference type="Proteomes" id="UP000185770">
    <property type="component" value="Unassembled WGS sequence"/>
</dbReference>
<accession>A0A1Q4NZ86</accession>
<dbReference type="RefSeq" id="WP_073532470.1">
    <property type="nucleotide sequence ID" value="NZ_MJAO01000012.1"/>
</dbReference>
<evidence type="ECO:0000259" key="2">
    <source>
        <dbReference type="Pfam" id="PF01878"/>
    </source>
</evidence>
<dbReference type="Pfam" id="PF01878">
    <property type="entry name" value="EVE"/>
    <property type="match status" value="1"/>
</dbReference>
<protein>
    <recommendedName>
        <fullName evidence="1">UPF0310 protein BHU62_13200</fullName>
    </recommendedName>
</protein>
<dbReference type="SUPFAM" id="SSF88697">
    <property type="entry name" value="PUA domain-like"/>
    <property type="match status" value="1"/>
</dbReference>